<protein>
    <submittedName>
        <fullName evidence="4">Uncharacterized protein LOC120812452</fullName>
    </submittedName>
</protein>
<keyword evidence="5" id="KW-1185">Reference proteome</keyword>
<accession>A0AAV1Q120</accession>
<keyword evidence="1" id="KW-0479">Metal-binding</keyword>
<evidence type="ECO:0000256" key="2">
    <source>
        <dbReference type="SAM" id="MobiDB-lite"/>
    </source>
</evidence>
<sequence length="237" mass="26837">MGSTDFAMIKEKTMGEERVVKPNWDDAGNAAYRFKIVELSDVIKIKFPTRVNIQKISDCQQRVGESAADYYQRLFIVFNENCGIEEPSDKTNMSSWETHLINSFVKGLHPDLRRVTVKSCVGIFDGARLTEVLRHAKHTEKCLAETAEKTEKKSKDTQQRAQLTMLQAFTQLKPRGQQRHHSNGNHGRGRGRGGRGRGGNRPWIGRDQCYLCRQTGHWAKECPNKDNSASASRGQSD</sequence>
<dbReference type="InterPro" id="IPR001878">
    <property type="entry name" value="Znf_CCHC"/>
</dbReference>
<organism evidence="4 5">
    <name type="scientific">Scomber scombrus</name>
    <name type="common">Atlantic mackerel</name>
    <name type="synonym">Scomber vernalis</name>
    <dbReference type="NCBI Taxonomy" id="13677"/>
    <lineage>
        <taxon>Eukaryota</taxon>
        <taxon>Metazoa</taxon>
        <taxon>Chordata</taxon>
        <taxon>Craniata</taxon>
        <taxon>Vertebrata</taxon>
        <taxon>Euteleostomi</taxon>
        <taxon>Actinopterygii</taxon>
        <taxon>Neopterygii</taxon>
        <taxon>Teleostei</taxon>
        <taxon>Neoteleostei</taxon>
        <taxon>Acanthomorphata</taxon>
        <taxon>Pelagiaria</taxon>
        <taxon>Scombriformes</taxon>
        <taxon>Scombridae</taxon>
        <taxon>Scomber</taxon>
    </lineage>
</organism>
<evidence type="ECO:0000259" key="3">
    <source>
        <dbReference type="PROSITE" id="PS50158"/>
    </source>
</evidence>
<feature type="compositionally biased region" description="Basic residues" evidence="2">
    <location>
        <begin position="176"/>
        <end position="195"/>
    </location>
</feature>
<comment type="caution">
    <text evidence="4">The sequence shown here is derived from an EMBL/GenBank/DDBJ whole genome shotgun (WGS) entry which is preliminary data.</text>
</comment>
<dbReference type="GO" id="GO:0008270">
    <property type="term" value="F:zinc ion binding"/>
    <property type="evidence" value="ECO:0007669"/>
    <property type="project" value="UniProtKB-KW"/>
</dbReference>
<reference evidence="4 5" key="1">
    <citation type="submission" date="2024-01" db="EMBL/GenBank/DDBJ databases">
        <authorList>
            <person name="Alioto T."/>
            <person name="Alioto T."/>
            <person name="Gomez Garrido J."/>
        </authorList>
    </citation>
    <scope>NUCLEOTIDE SEQUENCE [LARGE SCALE GENOMIC DNA]</scope>
</reference>
<evidence type="ECO:0000313" key="4">
    <source>
        <dbReference type="EMBL" id="CAK6977633.1"/>
    </source>
</evidence>
<dbReference type="Pfam" id="PF00098">
    <property type="entry name" value="zf-CCHC"/>
    <property type="match status" value="1"/>
</dbReference>
<evidence type="ECO:0000313" key="5">
    <source>
        <dbReference type="Proteomes" id="UP001314229"/>
    </source>
</evidence>
<dbReference type="SUPFAM" id="SSF57756">
    <property type="entry name" value="Retrovirus zinc finger-like domains"/>
    <property type="match status" value="1"/>
</dbReference>
<dbReference type="EMBL" id="CAWUFR010000419">
    <property type="protein sequence ID" value="CAK6977633.1"/>
    <property type="molecule type" value="Genomic_DNA"/>
</dbReference>
<dbReference type="PROSITE" id="PS50158">
    <property type="entry name" value="ZF_CCHC"/>
    <property type="match status" value="1"/>
</dbReference>
<gene>
    <name evidence="4" type="ORF">FSCOSCO3_A002503</name>
</gene>
<proteinExistence type="predicted"/>
<dbReference type="PANTHER" id="PTHR33166">
    <property type="entry name" value="GAG_P30 DOMAIN-CONTAINING PROTEIN"/>
    <property type="match status" value="1"/>
</dbReference>
<keyword evidence="1" id="KW-0863">Zinc-finger</keyword>
<dbReference type="AlphaFoldDB" id="A0AAV1Q120"/>
<dbReference type="Proteomes" id="UP001314229">
    <property type="component" value="Unassembled WGS sequence"/>
</dbReference>
<keyword evidence="1" id="KW-0862">Zinc</keyword>
<dbReference type="Gene3D" id="4.10.60.10">
    <property type="entry name" value="Zinc finger, CCHC-type"/>
    <property type="match status" value="1"/>
</dbReference>
<feature type="region of interest" description="Disordered" evidence="2">
    <location>
        <begin position="170"/>
        <end position="201"/>
    </location>
</feature>
<feature type="domain" description="CCHC-type" evidence="3">
    <location>
        <begin position="209"/>
        <end position="224"/>
    </location>
</feature>
<dbReference type="InterPro" id="IPR050462">
    <property type="entry name" value="Retroviral_Gag-Pol_poly"/>
</dbReference>
<dbReference type="GO" id="GO:0003676">
    <property type="term" value="F:nucleic acid binding"/>
    <property type="evidence" value="ECO:0007669"/>
    <property type="project" value="InterPro"/>
</dbReference>
<dbReference type="InterPro" id="IPR036875">
    <property type="entry name" value="Znf_CCHC_sf"/>
</dbReference>
<evidence type="ECO:0000256" key="1">
    <source>
        <dbReference type="PROSITE-ProRule" id="PRU00047"/>
    </source>
</evidence>
<name>A0AAV1Q120_SCOSC</name>
<dbReference type="SMART" id="SM00343">
    <property type="entry name" value="ZnF_C2HC"/>
    <property type="match status" value="1"/>
</dbReference>